<name>A0A1V6SK50_9EURO</name>
<sequence length="134" mass="15296">MRDASHIPFDASKYAFRTNFDGLTTSDAAMKARLDDLAKLYQKALARYESEDKKARKEHSEEREEGMTENEFKDWVLQNYPALSQSRAELSQLGSQLSNAAAHAFGSAYTEKLQKEQAELNQAGWMEGYQPDFF</sequence>
<dbReference type="EMBL" id="MLQL01000040">
    <property type="protein sequence ID" value="OQE14140.1"/>
    <property type="molecule type" value="Genomic_DNA"/>
</dbReference>
<evidence type="ECO:0000313" key="3">
    <source>
        <dbReference type="Proteomes" id="UP000191342"/>
    </source>
</evidence>
<protein>
    <submittedName>
        <fullName evidence="2">Uncharacterized protein</fullName>
    </submittedName>
</protein>
<organism evidence="2 3">
    <name type="scientific">Penicillium flavigenum</name>
    <dbReference type="NCBI Taxonomy" id="254877"/>
    <lineage>
        <taxon>Eukaryota</taxon>
        <taxon>Fungi</taxon>
        <taxon>Dikarya</taxon>
        <taxon>Ascomycota</taxon>
        <taxon>Pezizomycotina</taxon>
        <taxon>Eurotiomycetes</taxon>
        <taxon>Eurotiomycetidae</taxon>
        <taxon>Eurotiales</taxon>
        <taxon>Aspergillaceae</taxon>
        <taxon>Penicillium</taxon>
    </lineage>
</organism>
<reference evidence="3" key="1">
    <citation type="journal article" date="2017" name="Nat. Microbiol.">
        <title>Global analysis of biosynthetic gene clusters reveals vast potential of secondary metabolite production in Penicillium species.</title>
        <authorList>
            <person name="Nielsen J.C."/>
            <person name="Grijseels S."/>
            <person name="Prigent S."/>
            <person name="Ji B."/>
            <person name="Dainat J."/>
            <person name="Nielsen K.F."/>
            <person name="Frisvad J.C."/>
            <person name="Workman M."/>
            <person name="Nielsen J."/>
        </authorList>
    </citation>
    <scope>NUCLEOTIDE SEQUENCE [LARGE SCALE GENOMIC DNA]</scope>
    <source>
        <strain evidence="3">IBT 14082</strain>
    </source>
</reference>
<evidence type="ECO:0000313" key="2">
    <source>
        <dbReference type="EMBL" id="OQE14140.1"/>
    </source>
</evidence>
<dbReference type="AlphaFoldDB" id="A0A1V6SK50"/>
<evidence type="ECO:0000256" key="1">
    <source>
        <dbReference type="SAM" id="MobiDB-lite"/>
    </source>
</evidence>
<dbReference type="Proteomes" id="UP000191342">
    <property type="component" value="Unassembled WGS sequence"/>
</dbReference>
<feature type="region of interest" description="Disordered" evidence="1">
    <location>
        <begin position="50"/>
        <end position="70"/>
    </location>
</feature>
<accession>A0A1V6SK50</accession>
<dbReference type="OrthoDB" id="4470871at2759"/>
<gene>
    <name evidence="2" type="ORF">PENFLA_c040G05611</name>
</gene>
<proteinExistence type="predicted"/>
<comment type="caution">
    <text evidence="2">The sequence shown here is derived from an EMBL/GenBank/DDBJ whole genome shotgun (WGS) entry which is preliminary data.</text>
</comment>
<keyword evidence="3" id="KW-1185">Reference proteome</keyword>